<dbReference type="PANTHER" id="PTHR44688:SF16">
    <property type="entry name" value="DNA-BINDING TRANSCRIPTIONAL ACTIVATOR DEVR_DOSR"/>
    <property type="match status" value="1"/>
</dbReference>
<dbReference type="InterPro" id="IPR000792">
    <property type="entry name" value="Tscrpt_reg_LuxR_C"/>
</dbReference>
<organism evidence="5 6">
    <name type="scientific">Novosphingobium beihaiensis</name>
    <dbReference type="NCBI Taxonomy" id="2930389"/>
    <lineage>
        <taxon>Bacteria</taxon>
        <taxon>Pseudomonadati</taxon>
        <taxon>Pseudomonadota</taxon>
        <taxon>Alphaproteobacteria</taxon>
        <taxon>Sphingomonadales</taxon>
        <taxon>Sphingomonadaceae</taxon>
        <taxon>Novosphingobium</taxon>
    </lineage>
</organism>
<dbReference type="EMBL" id="JALHLG010000062">
    <property type="protein sequence ID" value="MCJ2189077.1"/>
    <property type="molecule type" value="Genomic_DNA"/>
</dbReference>
<keyword evidence="2" id="KW-0238">DNA-binding</keyword>
<comment type="caution">
    <text evidence="5">The sequence shown here is derived from an EMBL/GenBank/DDBJ whole genome shotgun (WGS) entry which is preliminary data.</text>
</comment>
<dbReference type="Proteomes" id="UP001202281">
    <property type="component" value="Unassembled WGS sequence"/>
</dbReference>
<dbReference type="InterPro" id="IPR036388">
    <property type="entry name" value="WH-like_DNA-bd_sf"/>
</dbReference>
<accession>A0ABT0BVK9</accession>
<dbReference type="PRINTS" id="PR00038">
    <property type="entry name" value="HTHLUXR"/>
</dbReference>
<dbReference type="SMART" id="SM00421">
    <property type="entry name" value="HTH_LUXR"/>
    <property type="match status" value="1"/>
</dbReference>
<name>A0ABT0BVK9_9SPHN</name>
<feature type="domain" description="HTH luxR-type" evidence="4">
    <location>
        <begin position="59"/>
        <end position="124"/>
    </location>
</feature>
<sequence length="128" mass="13925">MNGSRSASDEAAMGAAGAGAEEERLRELMRLLRKADDAQAGEHFLGEFRIPAARVPLRHHAGMATLTKAEVAVLRFLGWGRANRDIATVLAISENTVRVHLNNMCNKLELDGVRELNALAGLLFYPTT</sequence>
<evidence type="ECO:0000256" key="3">
    <source>
        <dbReference type="ARBA" id="ARBA00023163"/>
    </source>
</evidence>
<reference evidence="5 6" key="1">
    <citation type="submission" date="2022-04" db="EMBL/GenBank/DDBJ databases">
        <title>Identification of a novel bacterium isolated from mangrove sediments.</title>
        <authorList>
            <person name="Pan X."/>
        </authorList>
    </citation>
    <scope>NUCLEOTIDE SEQUENCE [LARGE SCALE GENOMIC DNA]</scope>
    <source>
        <strain evidence="5 6">B2638</strain>
    </source>
</reference>
<evidence type="ECO:0000313" key="5">
    <source>
        <dbReference type="EMBL" id="MCJ2189077.1"/>
    </source>
</evidence>
<evidence type="ECO:0000256" key="2">
    <source>
        <dbReference type="ARBA" id="ARBA00023125"/>
    </source>
</evidence>
<dbReference type="RefSeq" id="WP_243924262.1">
    <property type="nucleotide sequence ID" value="NZ_JALHLG010000062.1"/>
</dbReference>
<keyword evidence="3" id="KW-0804">Transcription</keyword>
<gene>
    <name evidence="5" type="ORF">MTR66_19970</name>
</gene>
<dbReference type="SUPFAM" id="SSF46894">
    <property type="entry name" value="C-terminal effector domain of the bipartite response regulators"/>
    <property type="match status" value="1"/>
</dbReference>
<keyword evidence="1" id="KW-0805">Transcription regulation</keyword>
<dbReference type="CDD" id="cd06170">
    <property type="entry name" value="LuxR_C_like"/>
    <property type="match status" value="1"/>
</dbReference>
<dbReference type="PANTHER" id="PTHR44688">
    <property type="entry name" value="DNA-BINDING TRANSCRIPTIONAL ACTIVATOR DEVR_DOSR"/>
    <property type="match status" value="1"/>
</dbReference>
<evidence type="ECO:0000256" key="1">
    <source>
        <dbReference type="ARBA" id="ARBA00023015"/>
    </source>
</evidence>
<dbReference type="Pfam" id="PF00196">
    <property type="entry name" value="GerE"/>
    <property type="match status" value="1"/>
</dbReference>
<proteinExistence type="predicted"/>
<dbReference type="PROSITE" id="PS50043">
    <property type="entry name" value="HTH_LUXR_2"/>
    <property type="match status" value="1"/>
</dbReference>
<evidence type="ECO:0000313" key="6">
    <source>
        <dbReference type="Proteomes" id="UP001202281"/>
    </source>
</evidence>
<dbReference type="InterPro" id="IPR016032">
    <property type="entry name" value="Sig_transdc_resp-reg_C-effctor"/>
</dbReference>
<dbReference type="PROSITE" id="PS00622">
    <property type="entry name" value="HTH_LUXR_1"/>
    <property type="match status" value="1"/>
</dbReference>
<dbReference type="Gene3D" id="1.10.10.10">
    <property type="entry name" value="Winged helix-like DNA-binding domain superfamily/Winged helix DNA-binding domain"/>
    <property type="match status" value="1"/>
</dbReference>
<keyword evidence="6" id="KW-1185">Reference proteome</keyword>
<protein>
    <submittedName>
        <fullName evidence="5">Helix-turn-helix transcriptional regulator</fullName>
    </submittedName>
</protein>
<evidence type="ECO:0000259" key="4">
    <source>
        <dbReference type="PROSITE" id="PS50043"/>
    </source>
</evidence>